<dbReference type="GO" id="GO:0016020">
    <property type="term" value="C:membrane"/>
    <property type="evidence" value="ECO:0007669"/>
    <property type="project" value="UniProtKB-SubCell"/>
</dbReference>
<proteinExistence type="predicted"/>
<protein>
    <submittedName>
        <fullName evidence="5">Uncharacterized protein</fullName>
    </submittedName>
</protein>
<comment type="subcellular location">
    <subcellularLocation>
        <location evidence="1">Membrane</location>
        <topology evidence="1">Multi-pass membrane protein</topology>
    </subcellularLocation>
</comment>
<dbReference type="Proteomes" id="UP000784294">
    <property type="component" value="Unassembled WGS sequence"/>
</dbReference>
<keyword evidence="4" id="KW-0472">Membrane</keyword>
<keyword evidence="3" id="KW-1133">Transmembrane helix</keyword>
<dbReference type="Pfam" id="PF00146">
    <property type="entry name" value="NADHdh"/>
    <property type="match status" value="1"/>
</dbReference>
<dbReference type="EMBL" id="CAAALY010244733">
    <property type="protein sequence ID" value="VEL32836.1"/>
    <property type="molecule type" value="Genomic_DNA"/>
</dbReference>
<sequence>MERKIFGYSQSRVGPKKVALMGVLQRLADFLKGMIAYPIIFDSVLCECQRSPFDFSEYENDLVFL</sequence>
<evidence type="ECO:0000256" key="3">
    <source>
        <dbReference type="ARBA" id="ARBA00022989"/>
    </source>
</evidence>
<evidence type="ECO:0000256" key="2">
    <source>
        <dbReference type="ARBA" id="ARBA00022692"/>
    </source>
</evidence>
<dbReference type="AlphaFoldDB" id="A0A448XBB0"/>
<reference evidence="5" key="1">
    <citation type="submission" date="2018-11" db="EMBL/GenBank/DDBJ databases">
        <authorList>
            <consortium name="Pathogen Informatics"/>
        </authorList>
    </citation>
    <scope>NUCLEOTIDE SEQUENCE</scope>
</reference>
<evidence type="ECO:0000313" key="5">
    <source>
        <dbReference type="EMBL" id="VEL32836.1"/>
    </source>
</evidence>
<keyword evidence="6" id="KW-1185">Reference proteome</keyword>
<evidence type="ECO:0000256" key="1">
    <source>
        <dbReference type="ARBA" id="ARBA00004141"/>
    </source>
</evidence>
<accession>A0A448XBB0</accession>
<name>A0A448XBB0_9PLAT</name>
<evidence type="ECO:0000256" key="4">
    <source>
        <dbReference type="ARBA" id="ARBA00023136"/>
    </source>
</evidence>
<dbReference type="InterPro" id="IPR001694">
    <property type="entry name" value="NADH_UbQ_OxRdtase_su1/FPO"/>
</dbReference>
<gene>
    <name evidence="5" type="ORF">PXEA_LOCUS26276</name>
</gene>
<organism evidence="5 6">
    <name type="scientific">Protopolystoma xenopodis</name>
    <dbReference type="NCBI Taxonomy" id="117903"/>
    <lineage>
        <taxon>Eukaryota</taxon>
        <taxon>Metazoa</taxon>
        <taxon>Spiralia</taxon>
        <taxon>Lophotrochozoa</taxon>
        <taxon>Platyhelminthes</taxon>
        <taxon>Monogenea</taxon>
        <taxon>Polyopisthocotylea</taxon>
        <taxon>Polystomatidea</taxon>
        <taxon>Polystomatidae</taxon>
        <taxon>Protopolystoma</taxon>
    </lineage>
</organism>
<evidence type="ECO:0000313" key="6">
    <source>
        <dbReference type="Proteomes" id="UP000784294"/>
    </source>
</evidence>
<dbReference type="OrthoDB" id="6281863at2759"/>
<comment type="caution">
    <text evidence="5">The sequence shown here is derived from an EMBL/GenBank/DDBJ whole genome shotgun (WGS) entry which is preliminary data.</text>
</comment>
<keyword evidence="2" id="KW-0812">Transmembrane</keyword>